<reference evidence="2 3" key="1">
    <citation type="journal article" date="2023" name="Commun. Biol.">
        <title>Reorganization of the ancestral sex-determining regions during the evolution of trioecy in Pleodorina starrii.</title>
        <authorList>
            <person name="Takahashi K."/>
            <person name="Suzuki S."/>
            <person name="Kawai-Toyooka H."/>
            <person name="Yamamoto K."/>
            <person name="Hamaji T."/>
            <person name="Ootsuki R."/>
            <person name="Yamaguchi H."/>
            <person name="Kawachi M."/>
            <person name="Higashiyama T."/>
            <person name="Nozaki H."/>
        </authorList>
    </citation>
    <scope>NUCLEOTIDE SEQUENCE [LARGE SCALE GENOMIC DNA]</scope>
    <source>
        <strain evidence="2 3">NIES-4479</strain>
    </source>
</reference>
<dbReference type="Proteomes" id="UP001165080">
    <property type="component" value="Unassembled WGS sequence"/>
</dbReference>
<proteinExistence type="predicted"/>
<feature type="region of interest" description="Disordered" evidence="1">
    <location>
        <begin position="1"/>
        <end position="20"/>
    </location>
</feature>
<feature type="region of interest" description="Disordered" evidence="1">
    <location>
        <begin position="440"/>
        <end position="472"/>
    </location>
</feature>
<gene>
    <name evidence="2" type="primary">PLEST003057</name>
    <name evidence="2" type="ORF">PLESTB_001158600</name>
</gene>
<name>A0A9W6BRG1_9CHLO</name>
<protein>
    <submittedName>
        <fullName evidence="2">Uncharacterized protein</fullName>
    </submittedName>
</protein>
<accession>A0A9W6BRG1</accession>
<feature type="compositionally biased region" description="Gly residues" evidence="1">
    <location>
        <begin position="353"/>
        <end position="365"/>
    </location>
</feature>
<feature type="compositionally biased region" description="Polar residues" evidence="1">
    <location>
        <begin position="9"/>
        <end position="20"/>
    </location>
</feature>
<keyword evidence="3" id="KW-1185">Reference proteome</keyword>
<dbReference type="EMBL" id="BRXU01000017">
    <property type="protein sequence ID" value="GLC56874.1"/>
    <property type="molecule type" value="Genomic_DNA"/>
</dbReference>
<dbReference type="AlphaFoldDB" id="A0A9W6BRG1"/>
<evidence type="ECO:0000313" key="3">
    <source>
        <dbReference type="Proteomes" id="UP001165080"/>
    </source>
</evidence>
<dbReference type="OrthoDB" id="542056at2759"/>
<evidence type="ECO:0000256" key="1">
    <source>
        <dbReference type="SAM" id="MobiDB-lite"/>
    </source>
</evidence>
<organism evidence="2 3">
    <name type="scientific">Pleodorina starrii</name>
    <dbReference type="NCBI Taxonomy" id="330485"/>
    <lineage>
        <taxon>Eukaryota</taxon>
        <taxon>Viridiplantae</taxon>
        <taxon>Chlorophyta</taxon>
        <taxon>core chlorophytes</taxon>
        <taxon>Chlorophyceae</taxon>
        <taxon>CS clade</taxon>
        <taxon>Chlamydomonadales</taxon>
        <taxon>Volvocaceae</taxon>
        <taxon>Pleodorina</taxon>
    </lineage>
</organism>
<evidence type="ECO:0000313" key="2">
    <source>
        <dbReference type="EMBL" id="GLC56874.1"/>
    </source>
</evidence>
<feature type="region of interest" description="Disordered" evidence="1">
    <location>
        <begin position="344"/>
        <end position="369"/>
    </location>
</feature>
<sequence>MSGGLGTTKHPTNSRAPQRSNAVRGWYLPIRGGVHSTRASLLPPAASGSFPAAVSPLADSASQATSIPPIPPAVQSSLSAARRSWVDRCLNAPLVDPVTNSRVHVYGNVHFAPLGGPDGLAELLDLLDHVQPTVLAIEQPYDMGARAGLPYPDVIHHLTGLFPDGATQLAAPLAIPELANNESGSGSGFQQSGFGAASSSSGLQEQVVERLRSLLPGLAQPARVGRDLLDPFEVYGLYGGCDYVVQPGQLVEALSLFGHLPGLEYAALAVAAQQRGVQVCSVDAPLRLQEKWAAQLVEGFSLQEADLARSLQADLARAQALLPPEYLAWDVALAEALRRRLERERERERAESGNGGGGGGGGGHGESPLSTMTAFKVSRAVAAATVPYEVSREAFALQAALQPLKFAFFGRRARHLVLQVRDLCQRMSIRQVRMDAERFRSTPAASAGQVGQRELGRTEPNGNGRGPGAAPGRVAALVDASEQPEKVVLAVVGRQYMPYIEELWANERSVLWHGDVPRTFAPSTLER</sequence>
<comment type="caution">
    <text evidence="2">The sequence shown here is derived from an EMBL/GenBank/DDBJ whole genome shotgun (WGS) entry which is preliminary data.</text>
</comment>